<evidence type="ECO:0000313" key="3">
    <source>
        <dbReference type="Proteomes" id="UP000001404"/>
    </source>
</evidence>
<evidence type="ECO:0000313" key="2">
    <source>
        <dbReference type="EMBL" id="ADB88725.1"/>
    </source>
</evidence>
<keyword evidence="1" id="KW-0472">Membrane</keyword>
<dbReference type="AlphaFoldDB" id="D2PK92"/>
<feature type="transmembrane region" description="Helical" evidence="1">
    <location>
        <begin position="168"/>
        <end position="186"/>
    </location>
</feature>
<dbReference type="HOGENOM" id="CLU_102443_0_0_2"/>
<sequence>MSVGLSLVLEEYYKVPNEMKNRNFPVHRLEKMRDYLVKQYEENLFEIYEGMLTLILNPEDENKLKILSKETEKIKEDFELYNSILENNTTIGEYVKMVMNELQKLIDGLKENEEKFYKEVLNSDNPNFLITTYYSLYLRFVTTVYLKLHKTNITNPNIKTKDSRIKDIFNIANFLVGFFGIPILIYIKKKEVFPYISELSGALLHALVADRTPMPSKDSLGYYLFSRSTLITHE</sequence>
<geneLocation type="plasmid" evidence="2 3">
    <name>pLD8501</name>
</geneLocation>
<organism evidence="2 3">
    <name type="scientific">Saccharolobus islandicus (strain L.D.8.5 / Lassen #2)</name>
    <name type="common">Sulfolobus islandicus</name>
    <dbReference type="NCBI Taxonomy" id="425944"/>
    <lineage>
        <taxon>Archaea</taxon>
        <taxon>Thermoproteota</taxon>
        <taxon>Thermoprotei</taxon>
        <taxon>Sulfolobales</taxon>
        <taxon>Sulfolobaceae</taxon>
        <taxon>Saccharolobus</taxon>
    </lineage>
</organism>
<dbReference type="EMBL" id="CP001732">
    <property type="protein sequence ID" value="ADB88725.1"/>
    <property type="molecule type" value="Genomic_DNA"/>
</dbReference>
<keyword evidence="1" id="KW-1133">Transmembrane helix</keyword>
<accession>D2PK92</accession>
<proteinExistence type="predicted"/>
<reference evidence="2 3" key="1">
    <citation type="submission" date="2009-09" db="EMBL/GenBank/DDBJ databases">
        <authorList>
            <consortium name="US DOE Joint Genome Institute"/>
            <person name="Copeland A."/>
            <person name="Lucas S."/>
            <person name="Lapidus A."/>
            <person name="Barry K."/>
            <person name="Glavina del Rio T."/>
            <person name="Dalin E."/>
            <person name="Tice H."/>
            <person name="Pitluck S."/>
            <person name="Bruce D."/>
            <person name="Goodwin L."/>
            <person name="Land M."/>
            <person name="Whitaker R.J."/>
            <person name="Richardson P."/>
        </authorList>
    </citation>
    <scope>NUCLEOTIDE SEQUENCE [LARGE SCALE GENOMIC DNA]</scope>
    <source>
        <strain evidence="3">L.D.8.5 / Lassen #2</strain>
        <plasmid evidence="3">Plasmid pLD8501</plasmid>
    </source>
</reference>
<keyword evidence="1" id="KW-0812">Transmembrane</keyword>
<dbReference type="RefSeq" id="WP_012953405.1">
    <property type="nucleotide sequence ID" value="NC_013770.1"/>
</dbReference>
<protein>
    <submittedName>
        <fullName evidence="2">Uncharacterized protein</fullName>
    </submittedName>
</protein>
<dbReference type="Proteomes" id="UP000001404">
    <property type="component" value="Plasmid pLD8501"/>
</dbReference>
<reference evidence="3" key="2">
    <citation type="submission" date="2010-01" db="EMBL/GenBank/DDBJ databases">
        <title>Contemporary genome evolution in thermophilic Archaea.</title>
        <authorList>
            <consortium name="US DOE Joint Genome Institute"/>
            <person name="Reno M.L."/>
            <person name="Held N.L."/>
            <person name="Fields C.J."/>
            <person name="Burke P.V."/>
            <person name="Whitaker R.J."/>
        </authorList>
    </citation>
    <scope>NUCLEOTIDE SEQUENCE [LARGE SCALE GENOMIC DNA]</scope>
    <source>
        <strain evidence="3">L.D.8.5 / Lassen #2</strain>
        <plasmid evidence="3">Plasmid pLD8501</plasmid>
    </source>
</reference>
<name>D2PK92_SACI9</name>
<keyword evidence="2" id="KW-0614">Plasmid</keyword>
<dbReference type="KEGG" id="sii:LD85_3134"/>
<gene>
    <name evidence="2" type="ORF">LD85_3134</name>
</gene>
<evidence type="ECO:0000256" key="1">
    <source>
        <dbReference type="SAM" id="Phobius"/>
    </source>
</evidence>